<evidence type="ECO:0000256" key="1">
    <source>
        <dbReference type="SAM" id="Phobius"/>
    </source>
</evidence>
<keyword evidence="1" id="KW-0812">Transmembrane</keyword>
<sequence>MVALFGGLAVINGVLGAPHAGVAWVSLVVGVHFFPMGRLFRLRFFHVLGAVIGACGVLGLVFAGLDTSGEATAVVAGVVPGFVLLAFGAWGSTRWWATAPAER</sequence>
<dbReference type="OrthoDB" id="4955088at2"/>
<accession>A0A516WZS0</accession>
<proteinExistence type="predicted"/>
<protein>
    <submittedName>
        <fullName evidence="2">Uncharacterized protein</fullName>
    </submittedName>
</protein>
<keyword evidence="1" id="KW-0472">Membrane</keyword>
<dbReference type="AlphaFoldDB" id="A0A516WZS0"/>
<evidence type="ECO:0000313" key="2">
    <source>
        <dbReference type="EMBL" id="QDQ96280.1"/>
    </source>
</evidence>
<organism evidence="2 3">
    <name type="scientific">Tomitella fengzijianii</name>
    <dbReference type="NCBI Taxonomy" id="2597660"/>
    <lineage>
        <taxon>Bacteria</taxon>
        <taxon>Bacillati</taxon>
        <taxon>Actinomycetota</taxon>
        <taxon>Actinomycetes</taxon>
        <taxon>Mycobacteriales</taxon>
        <taxon>Tomitella</taxon>
    </lineage>
</organism>
<evidence type="ECO:0000313" key="3">
    <source>
        <dbReference type="Proteomes" id="UP000317344"/>
    </source>
</evidence>
<dbReference type="EMBL" id="CP041765">
    <property type="protein sequence ID" value="QDQ96280.1"/>
    <property type="molecule type" value="Genomic_DNA"/>
</dbReference>
<feature type="transmembrane region" description="Helical" evidence="1">
    <location>
        <begin position="72"/>
        <end position="90"/>
    </location>
</feature>
<dbReference type="KEGG" id="toy:FO059_01640"/>
<reference evidence="2 3" key="2">
    <citation type="submission" date="2019-07" db="EMBL/GenBank/DDBJ databases">
        <authorList>
            <person name="Huang Y."/>
        </authorList>
    </citation>
    <scope>NUCLEOTIDE SEQUENCE [LARGE SCALE GENOMIC DNA]</scope>
    <source>
        <strain evidence="2 3">HY188</strain>
    </source>
</reference>
<gene>
    <name evidence="2" type="ORF">FO059_01640</name>
</gene>
<keyword evidence="1" id="KW-1133">Transmembrane helix</keyword>
<dbReference type="Proteomes" id="UP000317344">
    <property type="component" value="Chromosome"/>
</dbReference>
<feature type="transmembrane region" description="Helical" evidence="1">
    <location>
        <begin position="40"/>
        <end position="65"/>
    </location>
</feature>
<keyword evidence="3" id="KW-1185">Reference proteome</keyword>
<reference evidence="2 3" key="1">
    <citation type="submission" date="2019-07" db="EMBL/GenBank/DDBJ databases">
        <title>Tomitella cavernea sp. nov., an actinomycete isolated from soil.</title>
        <authorList>
            <person name="Cheng J."/>
        </authorList>
    </citation>
    <scope>NUCLEOTIDE SEQUENCE [LARGE SCALE GENOMIC DNA]</scope>
    <source>
        <strain evidence="2 3">HY188</strain>
    </source>
</reference>
<name>A0A516WZS0_9ACTN</name>